<evidence type="ECO:0000313" key="1">
    <source>
        <dbReference type="EMBL" id="MDX7986913.1"/>
    </source>
</evidence>
<protein>
    <submittedName>
        <fullName evidence="1">Uncharacterized protein</fullName>
    </submittedName>
</protein>
<gene>
    <name evidence="1" type="ORF">FE392_06150</name>
</gene>
<organism evidence="1 2">
    <name type="scientific">Xenorhabdus santafensis</name>
    <dbReference type="NCBI Taxonomy" id="2582833"/>
    <lineage>
        <taxon>Bacteria</taxon>
        <taxon>Pseudomonadati</taxon>
        <taxon>Pseudomonadota</taxon>
        <taxon>Gammaproteobacteria</taxon>
        <taxon>Enterobacterales</taxon>
        <taxon>Morganellaceae</taxon>
        <taxon>Xenorhabdus</taxon>
    </lineage>
</organism>
<proteinExistence type="predicted"/>
<name>A0ABU4S7Z6_9GAMM</name>
<sequence>MNANIYQIIVLAAYGNAYLSENYCAHNFSDHSAFKYCKFVKFVDLVKSDNKYSEINFAETPISWFEQLKSSGVMQLRVYHVPINNNGKKADRKSAIFIGGDGRWLLEAVKETHSDFWESRLEVGNTPEDNLLRFTYGRIHKNEYNPERHYPNLPGINDIKQKLDSQLKKVSEFAYKNGHANFGSWFDRGIKALSEKPDRNINGGEIFPENYAPEECSQLMHACLEAWVFGGMGTWNDISFDDKTTQLKYELLSDKLFELIKISLLIASNPWPRPAVTKE</sequence>
<dbReference type="Proteomes" id="UP001271890">
    <property type="component" value="Unassembled WGS sequence"/>
</dbReference>
<accession>A0ABU4S7Z6</accession>
<keyword evidence="2" id="KW-1185">Reference proteome</keyword>
<evidence type="ECO:0000313" key="2">
    <source>
        <dbReference type="Proteomes" id="UP001271890"/>
    </source>
</evidence>
<reference evidence="2" key="1">
    <citation type="journal article" date="2024" name="Toxins">
        <title>Genome Sequence Analysis of Native Xenorhabdus Strains Isolated from Entomopathogenic Nematodes in Argentina.</title>
        <authorList>
            <person name="Palma L."/>
            <person name="Frizzo L."/>
            <person name="Kaiser S."/>
            <person name="Berry C."/>
            <person name="Caballero P."/>
            <person name="Bode H.B."/>
            <person name="Del Valle E.E."/>
        </authorList>
    </citation>
    <scope>NUCLEOTIDE SEQUENCE [LARGE SCALE GENOMIC DNA]</scope>
    <source>
        <strain evidence="2">12</strain>
    </source>
</reference>
<dbReference type="EMBL" id="VCDN01000019">
    <property type="protein sequence ID" value="MDX7986913.1"/>
    <property type="molecule type" value="Genomic_DNA"/>
</dbReference>
<comment type="caution">
    <text evidence="1">The sequence shown here is derived from an EMBL/GenBank/DDBJ whole genome shotgun (WGS) entry which is preliminary data.</text>
</comment>
<dbReference type="RefSeq" id="WP_319929345.1">
    <property type="nucleotide sequence ID" value="NZ_VCDN01000019.1"/>
</dbReference>